<comment type="catalytic activity">
    <reaction evidence="9">
        <text>citrate = D-threo-isocitrate</text>
        <dbReference type="Rhea" id="RHEA:10336"/>
        <dbReference type="ChEBI" id="CHEBI:15562"/>
        <dbReference type="ChEBI" id="CHEBI:16947"/>
        <dbReference type="EC" id="4.2.1.3"/>
    </reaction>
</comment>
<evidence type="ECO:0000256" key="6">
    <source>
        <dbReference type="ARBA" id="ARBA00023004"/>
    </source>
</evidence>
<evidence type="ECO:0000256" key="5">
    <source>
        <dbReference type="ARBA" id="ARBA00022723"/>
    </source>
</evidence>
<keyword evidence="6" id="KW-0408">Iron</keyword>
<dbReference type="FunFam" id="3.30.499.10:FF:000005">
    <property type="entry name" value="cytoplasmic aconitate hydratase"/>
    <property type="match status" value="1"/>
</dbReference>
<dbReference type="InterPro" id="IPR044137">
    <property type="entry name" value="AcnA_IRP_Swivel"/>
</dbReference>
<evidence type="ECO:0000313" key="12">
    <source>
        <dbReference type="EMBL" id="RWR88470.1"/>
    </source>
</evidence>
<dbReference type="PROSITE" id="PS01244">
    <property type="entry name" value="ACONITASE_2"/>
    <property type="match status" value="2"/>
</dbReference>
<dbReference type="EC" id="4.2.1.3" evidence="3"/>
<reference evidence="12 13" key="1">
    <citation type="journal article" date="2019" name="Nat. Plants">
        <title>Stout camphor tree genome fills gaps in understanding of flowering plant genome evolution.</title>
        <authorList>
            <person name="Chaw S.M."/>
            <person name="Liu Y.C."/>
            <person name="Wu Y.W."/>
            <person name="Wang H.Y."/>
            <person name="Lin C.I."/>
            <person name="Wu C.S."/>
            <person name="Ke H.M."/>
            <person name="Chang L.Y."/>
            <person name="Hsu C.Y."/>
            <person name="Yang H.T."/>
            <person name="Sudianto E."/>
            <person name="Hsu M.H."/>
            <person name="Wu K.P."/>
            <person name="Wang L.N."/>
            <person name="Leebens-Mack J.H."/>
            <person name="Tsai I.J."/>
        </authorList>
    </citation>
    <scope>NUCLEOTIDE SEQUENCE [LARGE SCALE GENOMIC DNA]</scope>
    <source>
        <strain evidence="13">cv. Chaw 1501</strain>
        <tissue evidence="12">Young leaves</tissue>
    </source>
</reference>
<evidence type="ECO:0000256" key="2">
    <source>
        <dbReference type="ARBA" id="ARBA00007185"/>
    </source>
</evidence>
<evidence type="ECO:0000256" key="1">
    <source>
        <dbReference type="ARBA" id="ARBA00001966"/>
    </source>
</evidence>
<dbReference type="PROSITE" id="PS00450">
    <property type="entry name" value="ACONITASE_1"/>
    <property type="match status" value="2"/>
</dbReference>
<dbReference type="STRING" id="337451.A0A3S3N562"/>
<sequence>MIDRSIVMYYTTASSSSALLRASSSGLRFSIILSSPSPSPINLVRSLSFSRSPIAAFRPLRASLHDSDWRRSPVSLRAQNRASSPALERFERKISTMASENAFKGILTSLKKPGGGEFGKYFSLPALNDPRIDKLPYSIRILLESAIRNCDNFQVTKEDVEKIIDWENTSPKQVEIPFKPARVLLQDFTGVPAVVDLACMRDAMNKLGSDSNMINPLVPVDLVIDHSVQVDVARSENAVQANMELEFQRNKERFGFLKWGSNAFKNMLVVPPGSGIVHQVNLEYLGRVVFNTDGMLYPDSVVGTDSHTTMIDGLGVAGWGVGGIEAEAAMLGQPMSMVLPGVVGFKLSGELRNGVTATDLVLTVTQMLRKHGVVGKFVEFYGEGMGELSLADRATIANMSPEYGATMGFFPVDHVTLQYLKLTGRSEETVSMIEAYLRANKMFVDYNEPQKESVYSSYLELDLADVEPCISGPKRPHDRVSLKEMKADWQSCLDNKVGFKGFAVPKESQDKVANFSFNGQPAELKHGSVVIAAITSCTNTSNPSVMLGAGLVAKKPVKPWIKTSLAPGSGVVTKYLLKSGLQEYLNQQGFHIVGYGCTTCIGNSGDLNESVASAISENASENAFKGILTSLKKPGGGEFGKYFSLPALNDPRIDKLPYSIRILLESAIRNCDNFQVTKEDVEKIIDWENTSPKQVEIPFKPARVLLQDFTGVPAVVDLACMRDAMNKLGSDSNMINPLVPVDLVIDHSVQVDVARSENAVQANMELEFQRNKERFGFLKWGSNAFKNMLVVPPGSGIVHQVNLEYLGRVVFNTDGMLYPDSVVGTDSHTTMIDGLGVAGWGVGGIEAEAAMLGQPMSMVLPGVVGFKLSGKLRNGVTATDLVLTVTQMLRKHGVVGKFVEFYGEGMGELSLADRATIANMSPEYGATMGFFPVDHVTLQYLKLTGRSEETVSMIEAYLRANKMFVDYNEPQKESVYSSYLELDLADVEPCISGPKRPHDRVSLKEMKADWQSCLDNKVGFKGFAVPKESQDKVAKFSFNGQPAELKHGSVVIAAITSCTNTSNPSVMLGAGLVAKKACQLGLQVKPWIKTSLAPGSGVVTKYLLKSGLQEYLNQQGFHIVGYGCTTCIGNSGDLNESVASAISENDIIAAAVLSGNRNFEGRVHPLTRANYLASPPLVVAYGLAGTVDIDFEKEPIGTGKDGKSVFFKDIWPSNEEIAEVVQSSVLPDMFRSTYEAITKGNPMWNRLSVPANTLYSWDPKSTYIHEPPYFKKMNMDPPGPHGVKDAYCLLNFGDSITTDHISPAGSIHKDSPAAKYLLERGVDRKDFNSYGSRRGNDEVMARGTFANIRLVNKLLKGEVGPRTIHIPTGEELSVFDAAMRYKADGHNTIVLAGAEYGSGSSRDWAAKGPMLLGVKAVIAKSFERIHRSNLVGMGIIPLCFKPAEDAETLGLTGHERYSIDLPSSVSEIRPGQDVTVVTDTGKSFTCTLRFDTEVELAYFNHGGILPFVIRNLINSKQ</sequence>
<dbReference type="Pfam" id="PF00330">
    <property type="entry name" value="Aconitase"/>
    <property type="match status" value="2"/>
</dbReference>
<dbReference type="InterPro" id="IPR006249">
    <property type="entry name" value="Aconitase/IRP2"/>
</dbReference>
<evidence type="ECO:0000259" key="10">
    <source>
        <dbReference type="Pfam" id="PF00330"/>
    </source>
</evidence>
<evidence type="ECO:0000256" key="9">
    <source>
        <dbReference type="ARBA" id="ARBA00023501"/>
    </source>
</evidence>
<dbReference type="InterPro" id="IPR001030">
    <property type="entry name" value="Acoase/IPM_deHydtase_lsu_aba"/>
</dbReference>
<keyword evidence="5" id="KW-0479">Metal-binding</keyword>
<dbReference type="NCBIfam" id="NF009520">
    <property type="entry name" value="PRK12881.1"/>
    <property type="match status" value="1"/>
</dbReference>
<evidence type="ECO:0000256" key="3">
    <source>
        <dbReference type="ARBA" id="ARBA00012926"/>
    </source>
</evidence>
<protein>
    <recommendedName>
        <fullName evidence="3">aconitate hydratase</fullName>
        <ecNumber evidence="3">4.2.1.3</ecNumber>
    </recommendedName>
</protein>
<evidence type="ECO:0000256" key="4">
    <source>
        <dbReference type="ARBA" id="ARBA00022485"/>
    </source>
</evidence>
<dbReference type="SUPFAM" id="SSF52016">
    <property type="entry name" value="LeuD/IlvD-like"/>
    <property type="match status" value="1"/>
</dbReference>
<proteinExistence type="inferred from homology"/>
<dbReference type="NCBIfam" id="NF006757">
    <property type="entry name" value="PRK09277.1"/>
    <property type="match status" value="2"/>
</dbReference>
<organism evidence="12 13">
    <name type="scientific">Cinnamomum micranthum f. kanehirae</name>
    <dbReference type="NCBI Taxonomy" id="337451"/>
    <lineage>
        <taxon>Eukaryota</taxon>
        <taxon>Viridiplantae</taxon>
        <taxon>Streptophyta</taxon>
        <taxon>Embryophyta</taxon>
        <taxon>Tracheophyta</taxon>
        <taxon>Spermatophyta</taxon>
        <taxon>Magnoliopsida</taxon>
        <taxon>Magnoliidae</taxon>
        <taxon>Laurales</taxon>
        <taxon>Lauraceae</taxon>
        <taxon>Cinnamomum</taxon>
    </lineage>
</organism>
<dbReference type="NCBIfam" id="TIGR01341">
    <property type="entry name" value="aconitase_1"/>
    <property type="match status" value="1"/>
</dbReference>
<dbReference type="EMBL" id="QPKB01000007">
    <property type="protein sequence ID" value="RWR88470.1"/>
    <property type="molecule type" value="Genomic_DNA"/>
</dbReference>
<feature type="domain" description="Aconitase/3-isopropylmalate dehydratase large subunit alpha/beta/alpha" evidence="10">
    <location>
        <begin position="161"/>
        <end position="618"/>
    </location>
</feature>
<dbReference type="PRINTS" id="PR00415">
    <property type="entry name" value="ACONITASE"/>
</dbReference>
<comment type="similarity">
    <text evidence="2">Belongs to the aconitase/IPM isomerase family.</text>
</comment>
<dbReference type="Gene3D" id="3.20.19.10">
    <property type="entry name" value="Aconitase, domain 4"/>
    <property type="match status" value="1"/>
</dbReference>
<keyword evidence="4" id="KW-0004">4Fe-4S</keyword>
<dbReference type="Pfam" id="PF00694">
    <property type="entry name" value="Aconitase_C"/>
    <property type="match status" value="1"/>
</dbReference>
<dbReference type="GO" id="GO:0003994">
    <property type="term" value="F:aconitate hydratase activity"/>
    <property type="evidence" value="ECO:0007669"/>
    <property type="project" value="UniProtKB-EC"/>
</dbReference>
<dbReference type="GO" id="GO:0006101">
    <property type="term" value="P:citrate metabolic process"/>
    <property type="evidence" value="ECO:0007669"/>
    <property type="project" value="UniProtKB-ARBA"/>
</dbReference>
<dbReference type="CDD" id="cd01580">
    <property type="entry name" value="AcnA_IRP_Swivel"/>
    <property type="match status" value="1"/>
</dbReference>
<name>A0A3S3N562_9MAGN</name>
<dbReference type="InterPro" id="IPR018136">
    <property type="entry name" value="Aconitase_4Fe-4S_BS"/>
</dbReference>
<dbReference type="Gene3D" id="3.30.499.10">
    <property type="entry name" value="Aconitase, domain 3"/>
    <property type="match status" value="4"/>
</dbReference>
<dbReference type="SUPFAM" id="SSF53732">
    <property type="entry name" value="Aconitase iron-sulfur domain"/>
    <property type="match status" value="2"/>
</dbReference>
<evidence type="ECO:0000256" key="7">
    <source>
        <dbReference type="ARBA" id="ARBA00023014"/>
    </source>
</evidence>
<comment type="caution">
    <text evidence="12">The sequence shown here is derived from an EMBL/GenBank/DDBJ whole genome shotgun (WGS) entry which is preliminary data.</text>
</comment>
<feature type="domain" description="Aconitase A/isopropylmalate dehydratase small subunit swivel" evidence="11">
    <location>
        <begin position="1314"/>
        <end position="1441"/>
    </location>
</feature>
<dbReference type="FunFam" id="3.30.499.10:FF:000002">
    <property type="entry name" value="Aconitate hydratase"/>
    <property type="match status" value="2"/>
</dbReference>
<dbReference type="FunFam" id="3.20.19.10:FF:000001">
    <property type="entry name" value="Aconitate hydratase"/>
    <property type="match status" value="1"/>
</dbReference>
<dbReference type="CDD" id="cd01586">
    <property type="entry name" value="AcnA_IRP"/>
    <property type="match status" value="2"/>
</dbReference>
<dbReference type="OrthoDB" id="2224430at2759"/>
<dbReference type="GO" id="GO:0046872">
    <property type="term" value="F:metal ion binding"/>
    <property type="evidence" value="ECO:0007669"/>
    <property type="project" value="UniProtKB-KW"/>
</dbReference>
<dbReference type="Proteomes" id="UP000283530">
    <property type="component" value="Unassembled WGS sequence"/>
</dbReference>
<gene>
    <name evidence="12" type="ORF">CKAN_01748000</name>
</gene>
<keyword evidence="8" id="KW-0456">Lyase</keyword>
<dbReference type="GO" id="GO:0051539">
    <property type="term" value="F:4 iron, 4 sulfur cluster binding"/>
    <property type="evidence" value="ECO:0007669"/>
    <property type="project" value="UniProtKB-KW"/>
</dbReference>
<feature type="domain" description="Aconitase/3-isopropylmalate dehydratase large subunit alpha/beta/alpha" evidence="10">
    <location>
        <begin position="682"/>
        <end position="1185"/>
    </location>
</feature>
<dbReference type="InterPro" id="IPR036008">
    <property type="entry name" value="Aconitase_4Fe-4S_dom"/>
</dbReference>
<comment type="cofactor">
    <cofactor evidence="1">
        <name>[4Fe-4S] cluster</name>
        <dbReference type="ChEBI" id="CHEBI:49883"/>
    </cofactor>
</comment>
<dbReference type="InterPro" id="IPR000573">
    <property type="entry name" value="AconitaseA/IPMdHydase_ssu_swvl"/>
</dbReference>
<evidence type="ECO:0000313" key="13">
    <source>
        <dbReference type="Proteomes" id="UP000283530"/>
    </source>
</evidence>
<dbReference type="PANTHER" id="PTHR11670">
    <property type="entry name" value="ACONITASE/IRON-RESPONSIVE ELEMENT FAMILY MEMBER"/>
    <property type="match status" value="1"/>
</dbReference>
<evidence type="ECO:0000259" key="11">
    <source>
        <dbReference type="Pfam" id="PF00694"/>
    </source>
</evidence>
<dbReference type="InterPro" id="IPR015928">
    <property type="entry name" value="Aconitase/3IPM_dehydase_swvl"/>
</dbReference>
<keyword evidence="7" id="KW-0411">Iron-sulfur</keyword>
<dbReference type="InterPro" id="IPR015931">
    <property type="entry name" value="Acnase/IPM_dHydase_lsu_aba_1/3"/>
</dbReference>
<dbReference type="GO" id="GO:0006102">
    <property type="term" value="P:isocitrate metabolic process"/>
    <property type="evidence" value="ECO:0007669"/>
    <property type="project" value="UniProtKB-ARBA"/>
</dbReference>
<dbReference type="Gene3D" id="6.10.190.10">
    <property type="match status" value="1"/>
</dbReference>
<evidence type="ECO:0000256" key="8">
    <source>
        <dbReference type="ARBA" id="ARBA00023239"/>
    </source>
</evidence>
<accession>A0A3S3N562</accession>
<keyword evidence="13" id="KW-1185">Reference proteome</keyword>